<proteinExistence type="predicted"/>
<gene>
    <name evidence="1" type="ORF">ACFPOG_12830</name>
</gene>
<name>A0ABW0K7C0_9BACL</name>
<organism evidence="1 2">
    <name type="scientific">Paenibacillus aestuarii</name>
    <dbReference type="NCBI Taxonomy" id="516965"/>
    <lineage>
        <taxon>Bacteria</taxon>
        <taxon>Bacillati</taxon>
        <taxon>Bacillota</taxon>
        <taxon>Bacilli</taxon>
        <taxon>Bacillales</taxon>
        <taxon>Paenibacillaceae</taxon>
        <taxon>Paenibacillus</taxon>
    </lineage>
</organism>
<protein>
    <submittedName>
        <fullName evidence="1">Uncharacterized protein</fullName>
    </submittedName>
</protein>
<reference evidence="2" key="1">
    <citation type="journal article" date="2019" name="Int. J. Syst. Evol. Microbiol.">
        <title>The Global Catalogue of Microorganisms (GCM) 10K type strain sequencing project: providing services to taxonomists for standard genome sequencing and annotation.</title>
        <authorList>
            <consortium name="The Broad Institute Genomics Platform"/>
            <consortium name="The Broad Institute Genome Sequencing Center for Infectious Disease"/>
            <person name="Wu L."/>
            <person name="Ma J."/>
        </authorList>
    </citation>
    <scope>NUCLEOTIDE SEQUENCE [LARGE SCALE GENOMIC DNA]</scope>
    <source>
        <strain evidence="2">KACC 11904</strain>
    </source>
</reference>
<accession>A0ABW0K7C0</accession>
<keyword evidence="2" id="KW-1185">Reference proteome</keyword>
<evidence type="ECO:0000313" key="1">
    <source>
        <dbReference type="EMBL" id="MFC5449150.1"/>
    </source>
</evidence>
<dbReference type="Proteomes" id="UP001596044">
    <property type="component" value="Unassembled WGS sequence"/>
</dbReference>
<comment type="caution">
    <text evidence="1">The sequence shown here is derived from an EMBL/GenBank/DDBJ whole genome shotgun (WGS) entry which is preliminary data.</text>
</comment>
<dbReference type="EMBL" id="JBHSMJ010000017">
    <property type="protein sequence ID" value="MFC5449150.1"/>
    <property type="molecule type" value="Genomic_DNA"/>
</dbReference>
<sequence>MNHFAIKAIEKERHFVRKLKEGTFYLTGSGSKNFIKSVTDKAIYVRSKKSKSPFRISREKLREAIQFMFYKRTATRKELEVFAAYNSALMGLLRLVFSDIARISKTARGMLRLSLKGLRYFFSGLERSVADLEVATEHGAQFLLLSYFSLRDDKNHNWKYHIRRLGYAGRVLLDSGAFSVRSAELEGREVQPISLEEYAAFILRHRDVLFGWMNLDVIDDPQATRENFKALQVRGLTPIPVWSCCDDGWEELEYIVHEIDPPVVAIGATVFMSEEKRKMMFDKLFDLYPSVPFHWLGGSSQLLYQYPFFSSDSTSWINGRRYCTLITPQGHLDAPPEWVEEECLAFNAKHLSSLEDNYDEDYQVNLMDLLVPPELMYKQIPLF</sequence>
<dbReference type="RefSeq" id="WP_377524817.1">
    <property type="nucleotide sequence ID" value="NZ_JBHSMJ010000017.1"/>
</dbReference>
<evidence type="ECO:0000313" key="2">
    <source>
        <dbReference type="Proteomes" id="UP001596044"/>
    </source>
</evidence>